<accession>A0AAV1DQD2</accession>
<feature type="compositionally biased region" description="Acidic residues" evidence="1">
    <location>
        <begin position="122"/>
        <end position="139"/>
    </location>
</feature>
<proteinExistence type="predicted"/>
<evidence type="ECO:0000313" key="2">
    <source>
        <dbReference type="EMBL" id="CAI9110061.1"/>
    </source>
</evidence>
<protein>
    <submittedName>
        <fullName evidence="2">OLC1v1010023C1</fullName>
    </submittedName>
</protein>
<sequence>MGNIQLQYSGEMIYTPSPIYCGGEYGFFDNVDLENLYFEDLVMMANRIGLAKKVKFFYISEENEVKGLLDDFELTEVCREALAEDRRMELYALEIQVEEEHGTEGDEGNDLNDDGHISHTEDNDDEDNDADVDESDEDNKDWSDKDSEYNSEYDDQDYEENVDESEVTWSGENGYSEGPASVVQSTIKKTLVAKYQKSAAWSKDICDTKGHNVRSCKAKPKGDLHAASKNGAGENLSTEMHVSDGLHCTEVHLDAHVSSREGCLDSLADVHVEVCEDIGLEKETEVGFNKHVADILRDNIEQLKPEYSDEQHRPMIHMRCNPPKRSNKATREKVPVFVIQRETGNLPGQSDVEKNPPLKTKKRKFKAASSSQPEKKVCKSEKGRIQRTSSSQPPFKLVDENIDKDPTTNNIHSKSSFVEAFGHVAAPSSTPKPPESVNDKKIVADALATFEQLMSTMDNLMPDVLQVKSSKALYDFYQGSYHDTVKSSRFDGNFITKLLRDLLQIIQQRRMGRSHMSSDM</sequence>
<organism evidence="2 3">
    <name type="scientific">Oldenlandia corymbosa var. corymbosa</name>
    <dbReference type="NCBI Taxonomy" id="529605"/>
    <lineage>
        <taxon>Eukaryota</taxon>
        <taxon>Viridiplantae</taxon>
        <taxon>Streptophyta</taxon>
        <taxon>Embryophyta</taxon>
        <taxon>Tracheophyta</taxon>
        <taxon>Spermatophyta</taxon>
        <taxon>Magnoliopsida</taxon>
        <taxon>eudicotyledons</taxon>
        <taxon>Gunneridae</taxon>
        <taxon>Pentapetalae</taxon>
        <taxon>asterids</taxon>
        <taxon>lamiids</taxon>
        <taxon>Gentianales</taxon>
        <taxon>Rubiaceae</taxon>
        <taxon>Rubioideae</taxon>
        <taxon>Spermacoceae</taxon>
        <taxon>Hedyotis-Oldenlandia complex</taxon>
        <taxon>Oldenlandia</taxon>
    </lineage>
</organism>
<reference evidence="2" key="1">
    <citation type="submission" date="2023-03" db="EMBL/GenBank/DDBJ databases">
        <authorList>
            <person name="Julca I."/>
        </authorList>
    </citation>
    <scope>NUCLEOTIDE SEQUENCE</scope>
</reference>
<feature type="compositionally biased region" description="Basic and acidic residues" evidence="1">
    <location>
        <begin position="397"/>
        <end position="406"/>
    </location>
</feature>
<gene>
    <name evidence="2" type="ORF">OLC1_LOCUS17812</name>
</gene>
<name>A0AAV1DQD2_OLDCO</name>
<dbReference type="AlphaFoldDB" id="A0AAV1DQD2"/>
<dbReference type="EMBL" id="OX459123">
    <property type="protein sequence ID" value="CAI9110061.1"/>
    <property type="molecule type" value="Genomic_DNA"/>
</dbReference>
<feature type="region of interest" description="Disordered" evidence="1">
    <location>
        <begin position="343"/>
        <end position="410"/>
    </location>
</feature>
<feature type="region of interest" description="Disordered" evidence="1">
    <location>
        <begin position="99"/>
        <end position="181"/>
    </location>
</feature>
<feature type="compositionally biased region" description="Acidic residues" evidence="1">
    <location>
        <begin position="149"/>
        <end position="166"/>
    </location>
</feature>
<dbReference type="Proteomes" id="UP001161247">
    <property type="component" value="Chromosome 6"/>
</dbReference>
<feature type="compositionally biased region" description="Basic and acidic residues" evidence="1">
    <location>
        <begin position="373"/>
        <end position="384"/>
    </location>
</feature>
<keyword evidence="3" id="KW-1185">Reference proteome</keyword>
<evidence type="ECO:0000256" key="1">
    <source>
        <dbReference type="SAM" id="MobiDB-lite"/>
    </source>
</evidence>
<evidence type="ECO:0000313" key="3">
    <source>
        <dbReference type="Proteomes" id="UP001161247"/>
    </source>
</evidence>